<keyword evidence="2" id="KW-1185">Reference proteome</keyword>
<dbReference type="EMBL" id="JBHULE010000002">
    <property type="protein sequence ID" value="MFD2561425.1"/>
    <property type="molecule type" value="Genomic_DNA"/>
</dbReference>
<sequence>MYIKWFFLIFISAVFICCKRTDGSRETFKAAVDNKVTSNKAPQKDVQSKDVAKYKLPFGAEELLSSKFPKDTTIVFGYNMNERPEIEKTIEKIDKYYKVFNLWSKEDSIKVSYNDSKNDYSSTPENYRYYDIPLVSAKKSKLTENNLFYCRPYESFVKTGKISDLDTFDVYLYSTFPKYYDHNFGNNCNGDNPVTVTDLVVKSKEGKLIDACNIYYSTNEPVNTYQVYPYIDNNFIITLQSMMGGESFQYIRNEKWQIKPNGKIVRFYEKDGLYKGREEQGLVKNSMREGVWIEMKPNGFVNEMTYLEAEFKEGEPINEWKYYSFKNFNKGNLLYTETFKNGKLHKRVFK</sequence>
<evidence type="ECO:0000313" key="1">
    <source>
        <dbReference type="EMBL" id="MFD2561425.1"/>
    </source>
</evidence>
<evidence type="ECO:0000313" key="2">
    <source>
        <dbReference type="Proteomes" id="UP001597319"/>
    </source>
</evidence>
<proteinExistence type="predicted"/>
<accession>A0ABW5L9H5</accession>
<organism evidence="1 2">
    <name type="scientific">Aquimarina rubra</name>
    <dbReference type="NCBI Taxonomy" id="1920033"/>
    <lineage>
        <taxon>Bacteria</taxon>
        <taxon>Pseudomonadati</taxon>
        <taxon>Bacteroidota</taxon>
        <taxon>Flavobacteriia</taxon>
        <taxon>Flavobacteriales</taxon>
        <taxon>Flavobacteriaceae</taxon>
        <taxon>Aquimarina</taxon>
    </lineage>
</organism>
<reference evidence="2" key="1">
    <citation type="journal article" date="2019" name="Int. J. Syst. Evol. Microbiol.">
        <title>The Global Catalogue of Microorganisms (GCM) 10K type strain sequencing project: providing services to taxonomists for standard genome sequencing and annotation.</title>
        <authorList>
            <consortium name="The Broad Institute Genomics Platform"/>
            <consortium name="The Broad Institute Genome Sequencing Center for Infectious Disease"/>
            <person name="Wu L."/>
            <person name="Ma J."/>
        </authorList>
    </citation>
    <scope>NUCLEOTIDE SEQUENCE [LARGE SCALE GENOMIC DNA]</scope>
    <source>
        <strain evidence="2">KCTC 52274</strain>
    </source>
</reference>
<dbReference type="RefSeq" id="WP_378289113.1">
    <property type="nucleotide sequence ID" value="NZ_JBHULE010000002.1"/>
</dbReference>
<dbReference type="Proteomes" id="UP001597319">
    <property type="component" value="Unassembled WGS sequence"/>
</dbReference>
<comment type="caution">
    <text evidence="1">The sequence shown here is derived from an EMBL/GenBank/DDBJ whole genome shotgun (WGS) entry which is preliminary data.</text>
</comment>
<dbReference type="SUPFAM" id="SSF82185">
    <property type="entry name" value="Histone H3 K4-specific methyltransferase SET7/9 N-terminal domain"/>
    <property type="match status" value="1"/>
</dbReference>
<evidence type="ECO:0008006" key="3">
    <source>
        <dbReference type="Google" id="ProtNLM"/>
    </source>
</evidence>
<gene>
    <name evidence="1" type="ORF">ACFSR1_02010</name>
</gene>
<protein>
    <recommendedName>
        <fullName evidence="3">Toxin-antitoxin system YwqK family antitoxin</fullName>
    </recommendedName>
</protein>
<name>A0ABW5L9H5_9FLAO</name>